<gene>
    <name evidence="2" type="ORF">RRU01S_06_00020</name>
</gene>
<comment type="caution">
    <text evidence="2">The sequence shown here is derived from an EMBL/GenBank/DDBJ whole genome shotgun (WGS) entry which is preliminary data.</text>
</comment>
<dbReference type="AlphaFoldDB" id="A0A081CRU8"/>
<evidence type="ECO:0000313" key="3">
    <source>
        <dbReference type="Proteomes" id="UP000028701"/>
    </source>
</evidence>
<dbReference type="PANTHER" id="PTHR42103">
    <property type="entry name" value="ALPHA/BETA-HYDROLASES SUPERFAMILY PROTEIN"/>
    <property type="match status" value="1"/>
</dbReference>
<evidence type="ECO:0000259" key="1">
    <source>
        <dbReference type="Pfam" id="PF02129"/>
    </source>
</evidence>
<organism evidence="2 3">
    <name type="scientific">Agrobacterium rubi TR3 = NBRC 13261</name>
    <dbReference type="NCBI Taxonomy" id="1368415"/>
    <lineage>
        <taxon>Bacteria</taxon>
        <taxon>Pseudomonadati</taxon>
        <taxon>Pseudomonadota</taxon>
        <taxon>Alphaproteobacteria</taxon>
        <taxon>Hyphomicrobiales</taxon>
        <taxon>Rhizobiaceae</taxon>
        <taxon>Rhizobium/Agrobacterium group</taxon>
        <taxon>Agrobacterium</taxon>
    </lineage>
</organism>
<dbReference type="Pfam" id="PF02129">
    <property type="entry name" value="Peptidase_S15"/>
    <property type="match status" value="1"/>
</dbReference>
<dbReference type="InterPro" id="IPR000383">
    <property type="entry name" value="Xaa-Pro-like_dom"/>
</dbReference>
<name>A0A081CRU8_9HYPH</name>
<dbReference type="Proteomes" id="UP000028701">
    <property type="component" value="Unassembled WGS sequence"/>
</dbReference>
<reference evidence="2 3" key="1">
    <citation type="submission" date="2014-08" db="EMBL/GenBank/DDBJ databases">
        <title>Whole genome shotgun sequence of Rhizobium rubi NBRC 13261.</title>
        <authorList>
            <person name="Katano-Makiyama Y."/>
            <person name="Hosoyama A."/>
            <person name="Hashimoto M."/>
            <person name="Hosoyama Y."/>
            <person name="Noguchi M."/>
            <person name="Tsuchikane K."/>
            <person name="Uohara A."/>
            <person name="Ohji S."/>
            <person name="Ichikawa N."/>
            <person name="Kimura A."/>
            <person name="Yamazoe A."/>
            <person name="Fujita N."/>
        </authorList>
    </citation>
    <scope>NUCLEOTIDE SEQUENCE [LARGE SCALE GENOMIC DNA]</scope>
    <source>
        <strain evidence="2 3">NBRC 13261</strain>
    </source>
</reference>
<dbReference type="GO" id="GO:0016787">
    <property type="term" value="F:hydrolase activity"/>
    <property type="evidence" value="ECO:0007669"/>
    <property type="project" value="InterPro"/>
</dbReference>
<dbReference type="SUPFAM" id="SSF53474">
    <property type="entry name" value="alpha/beta-Hydrolases"/>
    <property type="match status" value="1"/>
</dbReference>
<dbReference type="EMBL" id="BBJU01000006">
    <property type="protein sequence ID" value="GAK69394.1"/>
    <property type="molecule type" value="Genomic_DNA"/>
</dbReference>
<dbReference type="Gene3D" id="3.40.50.1820">
    <property type="entry name" value="alpha/beta hydrolase"/>
    <property type="match status" value="1"/>
</dbReference>
<sequence>MEKVQKQKNTTGVHMPEVIFNGPAGRLEGRYQPSKEKSAPIAIILHPHPQFGGTMNNQIVYQLFYLFQKRGFTTLRFNFRSIGRSQGEFDHGAGELSDAASALDWVQSLHPDSKSCWVAGYSFGSWIGMQLLMRRPEIEGFMSIAPQPNTYDFSFLAPCPSSGLIINGDADKVAPEKDVNVLVEKLKTQKGILITHRTVPGANHFFNGQVDTLMAECEDYLDRRLNGELVPEPAAKRIR</sequence>
<protein>
    <recommendedName>
        <fullName evidence="1">Xaa-Pro dipeptidyl-peptidase-like domain-containing protein</fullName>
    </recommendedName>
</protein>
<dbReference type="eggNOG" id="COG2945">
    <property type="taxonomic scope" value="Bacteria"/>
</dbReference>
<dbReference type="InterPro" id="IPR029058">
    <property type="entry name" value="AB_hydrolase_fold"/>
</dbReference>
<evidence type="ECO:0000313" key="2">
    <source>
        <dbReference type="EMBL" id="GAK69394.1"/>
    </source>
</evidence>
<accession>A0A081CRU8</accession>
<dbReference type="PANTHER" id="PTHR42103:SF2">
    <property type="entry name" value="AB HYDROLASE-1 DOMAIN-CONTAINING PROTEIN"/>
    <property type="match status" value="1"/>
</dbReference>
<dbReference type="ESTHER" id="agrtu-ATU1826">
    <property type="family name" value="Atu1826-like"/>
</dbReference>
<proteinExistence type="predicted"/>
<feature type="domain" description="Xaa-Pro dipeptidyl-peptidase-like" evidence="1">
    <location>
        <begin position="31"/>
        <end position="152"/>
    </location>
</feature>